<proteinExistence type="predicted"/>
<dbReference type="InterPro" id="IPR025435">
    <property type="entry name" value="YfhD-like"/>
</dbReference>
<dbReference type="RefSeq" id="WP_190929526.1">
    <property type="nucleotide sequence ID" value="NZ_JACXJA010000024.1"/>
</dbReference>
<dbReference type="Pfam" id="PF14151">
    <property type="entry name" value="YfhD"/>
    <property type="match status" value="1"/>
</dbReference>
<protein>
    <submittedName>
        <fullName evidence="2">YfhD family protein</fullName>
    </submittedName>
</protein>
<evidence type="ECO:0000256" key="1">
    <source>
        <dbReference type="SAM" id="MobiDB-lite"/>
    </source>
</evidence>
<comment type="caution">
    <text evidence="2">The sequence shown here is derived from an EMBL/GenBank/DDBJ whole genome shotgun (WGS) entry which is preliminary data.</text>
</comment>
<dbReference type="AlphaFoldDB" id="A0A927H0B9"/>
<evidence type="ECO:0000313" key="3">
    <source>
        <dbReference type="Proteomes" id="UP000639396"/>
    </source>
</evidence>
<accession>A0A927H0B9</accession>
<name>A0A927H0B9_9BACL</name>
<organism evidence="2 3">
    <name type="scientific">Paenibacillus oceani</name>
    <dbReference type="NCBI Taxonomy" id="2772510"/>
    <lineage>
        <taxon>Bacteria</taxon>
        <taxon>Bacillati</taxon>
        <taxon>Bacillota</taxon>
        <taxon>Bacilli</taxon>
        <taxon>Bacillales</taxon>
        <taxon>Paenibacillaceae</taxon>
        <taxon>Paenibacillus</taxon>
    </lineage>
</organism>
<keyword evidence="3" id="KW-1185">Reference proteome</keyword>
<dbReference type="Proteomes" id="UP000639396">
    <property type="component" value="Unassembled WGS sequence"/>
</dbReference>
<gene>
    <name evidence="2" type="ORF">IDH45_18055</name>
</gene>
<evidence type="ECO:0000313" key="2">
    <source>
        <dbReference type="EMBL" id="MBD2863896.1"/>
    </source>
</evidence>
<dbReference type="EMBL" id="JACXJA010000024">
    <property type="protein sequence ID" value="MBD2863896.1"/>
    <property type="molecule type" value="Genomic_DNA"/>
</dbReference>
<feature type="region of interest" description="Disordered" evidence="1">
    <location>
        <begin position="1"/>
        <end position="24"/>
    </location>
</feature>
<reference evidence="2" key="1">
    <citation type="submission" date="2020-09" db="EMBL/GenBank/DDBJ databases">
        <title>A novel bacterium of genus Paenibacillus, isolated from South China Sea.</title>
        <authorList>
            <person name="Huang H."/>
            <person name="Mo K."/>
            <person name="Hu Y."/>
        </authorList>
    </citation>
    <scope>NUCLEOTIDE SEQUENCE</scope>
    <source>
        <strain evidence="2">IB182363</strain>
    </source>
</reference>
<sequence length="54" mass="6029">MNNHKANNAENEIENEQLEIARNEDVEFSESLADAADLEAAERAQAADERQENA</sequence>
<feature type="compositionally biased region" description="Low complexity" evidence="1">
    <location>
        <begin position="1"/>
        <end position="10"/>
    </location>
</feature>